<dbReference type="SUPFAM" id="SSF81340">
    <property type="entry name" value="Clc chloride channel"/>
    <property type="match status" value="1"/>
</dbReference>
<name>A0A5C6CHS9_9BACT</name>
<feature type="transmembrane region" description="Helical" evidence="1">
    <location>
        <begin position="37"/>
        <end position="56"/>
    </location>
</feature>
<dbReference type="RefSeq" id="WP_146452260.1">
    <property type="nucleotide sequence ID" value="NZ_SJPS01000006.1"/>
</dbReference>
<keyword evidence="1" id="KW-0812">Transmembrane</keyword>
<keyword evidence="1" id="KW-0472">Membrane</keyword>
<dbReference type="OrthoDB" id="289744at2"/>
<keyword evidence="3" id="KW-1185">Reference proteome</keyword>
<evidence type="ECO:0000313" key="3">
    <source>
        <dbReference type="Proteomes" id="UP000318437"/>
    </source>
</evidence>
<proteinExistence type="predicted"/>
<sequence length="60" mass="6325">MAKGMTIAGMVVAALVFLLFTIDFVAGIPFGAEGKTMHIGALLASAILGYISFSTFREQK</sequence>
<gene>
    <name evidence="2" type="ORF">Pla144_39570</name>
</gene>
<protein>
    <submittedName>
        <fullName evidence="2">Uncharacterized protein</fullName>
    </submittedName>
</protein>
<comment type="caution">
    <text evidence="2">The sequence shown here is derived from an EMBL/GenBank/DDBJ whole genome shotgun (WGS) entry which is preliminary data.</text>
</comment>
<reference evidence="2 3" key="1">
    <citation type="submission" date="2019-02" db="EMBL/GenBank/DDBJ databases">
        <title>Deep-cultivation of Planctomycetes and their phenomic and genomic characterization uncovers novel biology.</title>
        <authorList>
            <person name="Wiegand S."/>
            <person name="Jogler M."/>
            <person name="Boedeker C."/>
            <person name="Pinto D."/>
            <person name="Vollmers J."/>
            <person name="Rivas-Marin E."/>
            <person name="Kohn T."/>
            <person name="Peeters S.H."/>
            <person name="Heuer A."/>
            <person name="Rast P."/>
            <person name="Oberbeckmann S."/>
            <person name="Bunk B."/>
            <person name="Jeske O."/>
            <person name="Meyerdierks A."/>
            <person name="Storesund J.E."/>
            <person name="Kallscheuer N."/>
            <person name="Luecker S."/>
            <person name="Lage O.M."/>
            <person name="Pohl T."/>
            <person name="Merkel B.J."/>
            <person name="Hornburger P."/>
            <person name="Mueller R.-W."/>
            <person name="Bruemmer F."/>
            <person name="Labrenz M."/>
            <person name="Spormann A.M."/>
            <person name="Op Den Camp H."/>
            <person name="Overmann J."/>
            <person name="Amann R."/>
            <person name="Jetten M.S.M."/>
            <person name="Mascher T."/>
            <person name="Medema M.H."/>
            <person name="Devos D.P."/>
            <person name="Kaster A.-K."/>
            <person name="Ovreas L."/>
            <person name="Rohde M."/>
            <person name="Galperin M.Y."/>
            <person name="Jogler C."/>
        </authorList>
    </citation>
    <scope>NUCLEOTIDE SEQUENCE [LARGE SCALE GENOMIC DNA]</scope>
    <source>
        <strain evidence="2 3">Pla144</strain>
    </source>
</reference>
<accession>A0A5C6CHS9</accession>
<dbReference type="AlphaFoldDB" id="A0A5C6CHS9"/>
<evidence type="ECO:0000256" key="1">
    <source>
        <dbReference type="SAM" id="Phobius"/>
    </source>
</evidence>
<dbReference type="EMBL" id="SJPS01000006">
    <property type="protein sequence ID" value="TWU23782.1"/>
    <property type="molecule type" value="Genomic_DNA"/>
</dbReference>
<keyword evidence="1" id="KW-1133">Transmembrane helix</keyword>
<dbReference type="InterPro" id="IPR014743">
    <property type="entry name" value="Cl-channel_core"/>
</dbReference>
<evidence type="ECO:0000313" key="2">
    <source>
        <dbReference type="EMBL" id="TWU23782.1"/>
    </source>
</evidence>
<dbReference type="Proteomes" id="UP000318437">
    <property type="component" value="Unassembled WGS sequence"/>
</dbReference>
<organism evidence="2 3">
    <name type="scientific">Bythopirellula polymerisocia</name>
    <dbReference type="NCBI Taxonomy" id="2528003"/>
    <lineage>
        <taxon>Bacteria</taxon>
        <taxon>Pseudomonadati</taxon>
        <taxon>Planctomycetota</taxon>
        <taxon>Planctomycetia</taxon>
        <taxon>Pirellulales</taxon>
        <taxon>Lacipirellulaceae</taxon>
        <taxon>Bythopirellula</taxon>
    </lineage>
</organism>